<dbReference type="InterPro" id="IPR036259">
    <property type="entry name" value="MFS_trans_sf"/>
</dbReference>
<evidence type="ECO:0000256" key="3">
    <source>
        <dbReference type="ARBA" id="ARBA00022692"/>
    </source>
</evidence>
<name>A0A9P8A3P5_MORAP</name>
<keyword evidence="5 7" id="KW-0472">Membrane</keyword>
<feature type="transmembrane region" description="Helical" evidence="7">
    <location>
        <begin position="715"/>
        <end position="736"/>
    </location>
</feature>
<feature type="compositionally biased region" description="Polar residues" evidence="6">
    <location>
        <begin position="7"/>
        <end position="33"/>
    </location>
</feature>
<dbReference type="EMBL" id="JAIFTL010000072">
    <property type="protein sequence ID" value="KAG9324268.1"/>
    <property type="molecule type" value="Genomic_DNA"/>
</dbReference>
<accession>A0A9P8A3P5</accession>
<dbReference type="GO" id="GO:0016020">
    <property type="term" value="C:membrane"/>
    <property type="evidence" value="ECO:0007669"/>
    <property type="project" value="UniProtKB-SubCell"/>
</dbReference>
<evidence type="ECO:0008006" key="10">
    <source>
        <dbReference type="Google" id="ProtNLM"/>
    </source>
</evidence>
<evidence type="ECO:0000256" key="2">
    <source>
        <dbReference type="ARBA" id="ARBA00022448"/>
    </source>
</evidence>
<evidence type="ECO:0000256" key="4">
    <source>
        <dbReference type="ARBA" id="ARBA00022989"/>
    </source>
</evidence>
<evidence type="ECO:0000313" key="9">
    <source>
        <dbReference type="Proteomes" id="UP000717515"/>
    </source>
</evidence>
<keyword evidence="4 7" id="KW-1133">Transmembrane helix</keyword>
<dbReference type="PANTHER" id="PTHR23504:SF15">
    <property type="entry name" value="MAJOR FACILITATOR SUPERFAMILY (MFS) PROFILE DOMAIN-CONTAINING PROTEIN"/>
    <property type="match status" value="1"/>
</dbReference>
<proteinExistence type="predicted"/>
<feature type="transmembrane region" description="Helical" evidence="7">
    <location>
        <begin position="216"/>
        <end position="241"/>
    </location>
</feature>
<feature type="region of interest" description="Disordered" evidence="6">
    <location>
        <begin position="1"/>
        <end position="50"/>
    </location>
</feature>
<feature type="transmembrane region" description="Helical" evidence="7">
    <location>
        <begin position="343"/>
        <end position="367"/>
    </location>
</feature>
<dbReference type="Proteomes" id="UP000717515">
    <property type="component" value="Unassembled WGS sequence"/>
</dbReference>
<feature type="transmembrane region" description="Helical" evidence="7">
    <location>
        <begin position="387"/>
        <end position="409"/>
    </location>
</feature>
<evidence type="ECO:0000256" key="6">
    <source>
        <dbReference type="SAM" id="MobiDB-lite"/>
    </source>
</evidence>
<keyword evidence="3 7" id="KW-0812">Transmembrane</keyword>
<evidence type="ECO:0000256" key="1">
    <source>
        <dbReference type="ARBA" id="ARBA00004141"/>
    </source>
</evidence>
<feature type="transmembrane region" description="Helical" evidence="7">
    <location>
        <begin position="681"/>
        <end position="703"/>
    </location>
</feature>
<feature type="compositionally biased region" description="Polar residues" evidence="6">
    <location>
        <begin position="66"/>
        <end position="81"/>
    </location>
</feature>
<evidence type="ECO:0000256" key="7">
    <source>
        <dbReference type="SAM" id="Phobius"/>
    </source>
</evidence>
<feature type="transmembrane region" description="Helical" evidence="7">
    <location>
        <begin position="861"/>
        <end position="882"/>
    </location>
</feature>
<dbReference type="PANTHER" id="PTHR23504">
    <property type="entry name" value="MAJOR FACILITATOR SUPERFAMILY DOMAIN-CONTAINING PROTEIN 10"/>
    <property type="match status" value="1"/>
</dbReference>
<dbReference type="Gene3D" id="1.20.1250.20">
    <property type="entry name" value="MFS general substrate transporter like domains"/>
    <property type="match status" value="2"/>
</dbReference>
<dbReference type="SUPFAM" id="SSF103473">
    <property type="entry name" value="MFS general substrate transporter"/>
    <property type="match status" value="1"/>
</dbReference>
<feature type="transmembrane region" description="Helical" evidence="7">
    <location>
        <begin position="833"/>
        <end position="849"/>
    </location>
</feature>
<keyword evidence="2" id="KW-0813">Transport</keyword>
<dbReference type="AlphaFoldDB" id="A0A9P8A3P5"/>
<protein>
    <recommendedName>
        <fullName evidence="10">Major facilitator superfamily (MFS) profile domain-containing protein</fullName>
    </recommendedName>
</protein>
<comment type="subcellular location">
    <subcellularLocation>
        <location evidence="1">Membrane</location>
        <topology evidence="1">Multi-pass membrane protein</topology>
    </subcellularLocation>
</comment>
<feature type="region of interest" description="Disordered" evidence="6">
    <location>
        <begin position="66"/>
        <end position="145"/>
    </location>
</feature>
<evidence type="ECO:0000256" key="5">
    <source>
        <dbReference type="ARBA" id="ARBA00023136"/>
    </source>
</evidence>
<gene>
    <name evidence="8" type="ORF">KVV02_008236</name>
</gene>
<evidence type="ECO:0000313" key="8">
    <source>
        <dbReference type="EMBL" id="KAG9324268.1"/>
    </source>
</evidence>
<reference evidence="8" key="1">
    <citation type="submission" date="2021-07" db="EMBL/GenBank/DDBJ databases">
        <title>Draft genome of Mortierella alpina, strain LL118, isolated from an aspen leaf litter sample.</title>
        <authorList>
            <person name="Yang S."/>
            <person name="Vinatzer B.A."/>
        </authorList>
    </citation>
    <scope>NUCLEOTIDE SEQUENCE</scope>
    <source>
        <strain evidence="8">LL118</strain>
    </source>
</reference>
<feature type="compositionally biased region" description="Polar residues" evidence="6">
    <location>
        <begin position="109"/>
        <end position="121"/>
    </location>
</feature>
<organism evidence="8 9">
    <name type="scientific">Mortierella alpina</name>
    <name type="common">Oleaginous fungus</name>
    <name type="synonym">Mortierella renispora</name>
    <dbReference type="NCBI Taxonomy" id="64518"/>
    <lineage>
        <taxon>Eukaryota</taxon>
        <taxon>Fungi</taxon>
        <taxon>Fungi incertae sedis</taxon>
        <taxon>Mucoromycota</taxon>
        <taxon>Mortierellomycotina</taxon>
        <taxon>Mortierellomycetes</taxon>
        <taxon>Mortierellales</taxon>
        <taxon>Mortierellaceae</taxon>
        <taxon>Mortierella</taxon>
    </lineage>
</organism>
<feature type="region of interest" description="Disordered" evidence="6">
    <location>
        <begin position="481"/>
        <end position="503"/>
    </location>
</feature>
<feature type="transmembrane region" description="Helical" evidence="7">
    <location>
        <begin position="748"/>
        <end position="768"/>
    </location>
</feature>
<feature type="transmembrane region" description="Helical" evidence="7">
    <location>
        <begin position="788"/>
        <end position="812"/>
    </location>
</feature>
<comment type="caution">
    <text evidence="8">The sequence shown here is derived from an EMBL/GenBank/DDBJ whole genome shotgun (WGS) entry which is preliminary data.</text>
</comment>
<sequence length="894" mass="98164">MDPTLQELYSLSRSTTQQRPLTQILSSSHNPLASQPARDRPASADADAWSRYQPMSVPSIAQITIQPTFQGPFQDSLSPRLNATHRRHRTSGSHPRLYGETPQRAASPGSRTTETNSSSQYYRPGLQGREASSPPQSPQSTPHFVYDSSAEHYQPVEQLDELEDHSTYPHFARRGSDDDTCSSYADAAHGYEDQSLDDSSSLLPPQTPTPLPKIPLFVLSVVIFSEPLTSTILFPFVYFMVRRINTQVFHNHNPSDFHITENEDEIGFFCGLIGKYTIGAAQRDPSSSTTSSFFFAQFCTSIFWGYMSDRHGRRPILLLGLCNVGVAKSMLGEIADPSNQSQAFGLFGFAWGIGMIVGPVLGGYLANPAKTFPDTFGDWEFFIEYPYFLPCFVASMGSVIGFIVGYFFLEETKGKRATQGNPTYLEEESYDAQLDPQGIHAMELDRTAESTAQDIDDAASLKPRGPQSSLDIDLERQPLILPPNALAAQQSNSRRKQEMSQTTQYGSMATLAPGSGANSAPAPLRLQYNSASARSTLSLRPVSARPSIYYQPSIDSGSGNAGISTSFADRPLSSGRRASVYTLSRPLSSGGPFCTTDPASLARPTAENIPADATSLSMYGYMTDSHDRASLDAGRQSQLSFAPSQVFVLPQNPNNKDPNQPIQLLVIQPEAGLSPLSITTIVAYAMLALHSIVFEEVYTLYAVTPLSSHGLGWDAILLSTSLASMGLVQLFLQFVVYPKMERRFSAVLLFRVAQLMYACVYLAFPLIRAFAVDEDDMEMGGRIKRVRYLVMVGLVFKYVCSVFSYTSVMVMITNSSPAHLLGTVNGIGQTSASFMRAFGPALGGILWAWSLSNKLSFPFNYFFVFFLMGTIAILCFIHSLSIPRELGVKGDKRK</sequence>
<feature type="compositionally biased region" description="Low complexity" evidence="6">
    <location>
        <begin position="132"/>
        <end position="142"/>
    </location>
</feature>